<evidence type="ECO:0000256" key="1">
    <source>
        <dbReference type="SAM" id="MobiDB-lite"/>
    </source>
</evidence>
<proteinExistence type="predicted"/>
<name>A0ABP9UQC7_9BACT</name>
<sequence length="214" mass="22555">MALASLICGIAGLVTCGVSSLVGVILGHLALSDIKKTGKDGRGLAVAGLVTSYVLMVLVGISALAGLAAPMILRQKQAAERTLVITNMKRISMHLIEFDVEYGSYPNRETKELVQTETEVTLPIDGIHPFEQLEAAGVEDLTTVLTVPKMAAGEWIYYSYEGGTPAADRPVLVSPAVGRKRLVLSADASVESIPADVGLPASDGEMEEIPAPRK</sequence>
<keyword evidence="2" id="KW-0812">Transmembrane</keyword>
<dbReference type="InterPro" id="IPR025241">
    <property type="entry name" value="DUF4190"/>
</dbReference>
<organism evidence="4 5">
    <name type="scientific">Haloferula sargassicola</name>
    <dbReference type="NCBI Taxonomy" id="490096"/>
    <lineage>
        <taxon>Bacteria</taxon>
        <taxon>Pseudomonadati</taxon>
        <taxon>Verrucomicrobiota</taxon>
        <taxon>Verrucomicrobiia</taxon>
        <taxon>Verrucomicrobiales</taxon>
        <taxon>Verrucomicrobiaceae</taxon>
        <taxon>Haloferula</taxon>
    </lineage>
</organism>
<feature type="transmembrane region" description="Helical" evidence="2">
    <location>
        <begin position="48"/>
        <end position="73"/>
    </location>
</feature>
<evidence type="ECO:0000313" key="4">
    <source>
        <dbReference type="EMBL" id="GAA5482927.1"/>
    </source>
</evidence>
<keyword evidence="2" id="KW-1133">Transmembrane helix</keyword>
<comment type="caution">
    <text evidence="4">The sequence shown here is derived from an EMBL/GenBank/DDBJ whole genome shotgun (WGS) entry which is preliminary data.</text>
</comment>
<dbReference type="Proteomes" id="UP001476282">
    <property type="component" value="Unassembled WGS sequence"/>
</dbReference>
<accession>A0ABP9UQC7</accession>
<feature type="domain" description="DUF4190" evidence="3">
    <location>
        <begin position="1"/>
        <end position="61"/>
    </location>
</feature>
<keyword evidence="2" id="KW-0472">Membrane</keyword>
<keyword evidence="5" id="KW-1185">Reference proteome</keyword>
<feature type="region of interest" description="Disordered" evidence="1">
    <location>
        <begin position="195"/>
        <end position="214"/>
    </location>
</feature>
<dbReference type="EMBL" id="BAABRI010000011">
    <property type="protein sequence ID" value="GAA5482927.1"/>
    <property type="molecule type" value="Genomic_DNA"/>
</dbReference>
<dbReference type="Pfam" id="PF13828">
    <property type="entry name" value="DUF4190"/>
    <property type="match status" value="1"/>
</dbReference>
<evidence type="ECO:0000313" key="5">
    <source>
        <dbReference type="Proteomes" id="UP001476282"/>
    </source>
</evidence>
<evidence type="ECO:0000259" key="3">
    <source>
        <dbReference type="Pfam" id="PF13828"/>
    </source>
</evidence>
<gene>
    <name evidence="4" type="ORF">Hsar01_02153</name>
</gene>
<protein>
    <recommendedName>
        <fullName evidence="3">DUF4190 domain-containing protein</fullName>
    </recommendedName>
</protein>
<reference evidence="4 5" key="1">
    <citation type="submission" date="2024-02" db="EMBL/GenBank/DDBJ databases">
        <title>Haloferula sargassicola NBRC 104335.</title>
        <authorList>
            <person name="Ichikawa N."/>
            <person name="Katano-Makiyama Y."/>
            <person name="Hidaka K."/>
        </authorList>
    </citation>
    <scope>NUCLEOTIDE SEQUENCE [LARGE SCALE GENOMIC DNA]</scope>
    <source>
        <strain evidence="4 5">NBRC 104335</strain>
    </source>
</reference>
<evidence type="ECO:0000256" key="2">
    <source>
        <dbReference type="SAM" id="Phobius"/>
    </source>
</evidence>